<accession>A0A1Y6BG48</accession>
<evidence type="ECO:0000313" key="1">
    <source>
        <dbReference type="EMBL" id="SMF08153.1"/>
    </source>
</evidence>
<keyword evidence="2" id="KW-1185">Reference proteome</keyword>
<dbReference type="EMBL" id="FWZT01000004">
    <property type="protein sequence ID" value="SMF08153.1"/>
    <property type="molecule type" value="Genomic_DNA"/>
</dbReference>
<reference evidence="2" key="1">
    <citation type="submission" date="2017-04" db="EMBL/GenBank/DDBJ databases">
        <authorList>
            <person name="Varghese N."/>
            <person name="Submissions S."/>
        </authorList>
    </citation>
    <scope>NUCLEOTIDE SEQUENCE [LARGE SCALE GENOMIC DNA]</scope>
    <source>
        <strain evidence="2">RKEM611</strain>
    </source>
</reference>
<dbReference type="Proteomes" id="UP000192907">
    <property type="component" value="Unassembled WGS sequence"/>
</dbReference>
<sequence>MFQMIVLILGFLLSQNLFGRIKCSVSINKEFEPQVKVDVPQEKKNSFDIENSNLKCETEKAVGDGVNWTQSLCCQERTSPLVFCTYAIVGESVESQSWDFSRLEVRQKSEKMNLELYCKRS</sequence>
<evidence type="ECO:0000313" key="2">
    <source>
        <dbReference type="Proteomes" id="UP000192907"/>
    </source>
</evidence>
<organism evidence="1 2">
    <name type="scientific">Pseudobacteriovorax antillogorgiicola</name>
    <dbReference type="NCBI Taxonomy" id="1513793"/>
    <lineage>
        <taxon>Bacteria</taxon>
        <taxon>Pseudomonadati</taxon>
        <taxon>Bdellovibrionota</taxon>
        <taxon>Oligoflexia</taxon>
        <taxon>Oligoflexales</taxon>
        <taxon>Pseudobacteriovoracaceae</taxon>
        <taxon>Pseudobacteriovorax</taxon>
    </lineage>
</organism>
<protein>
    <submittedName>
        <fullName evidence="1">Uncharacterized protein</fullName>
    </submittedName>
</protein>
<proteinExistence type="predicted"/>
<gene>
    <name evidence="1" type="ORF">SAMN06296036_104272</name>
</gene>
<name>A0A1Y6BG48_9BACT</name>
<dbReference type="STRING" id="1513793.SAMN06296036_104272"/>
<dbReference type="AlphaFoldDB" id="A0A1Y6BG48"/>